<evidence type="ECO:0000259" key="8">
    <source>
        <dbReference type="PROSITE" id="PS50885"/>
    </source>
</evidence>
<dbReference type="Proteomes" id="UP001158067">
    <property type="component" value="Unassembled WGS sequence"/>
</dbReference>
<comment type="subcellular location">
    <subcellularLocation>
        <location evidence="2">Membrane</location>
    </subcellularLocation>
</comment>
<dbReference type="PANTHER" id="PTHR42878">
    <property type="entry name" value="TWO-COMPONENT HISTIDINE KINASE"/>
    <property type="match status" value="1"/>
</dbReference>
<dbReference type="EMBL" id="FXUG01000002">
    <property type="protein sequence ID" value="SMP47550.1"/>
    <property type="molecule type" value="Genomic_DNA"/>
</dbReference>
<dbReference type="CDD" id="cd00082">
    <property type="entry name" value="HisKA"/>
    <property type="match status" value="1"/>
</dbReference>
<evidence type="ECO:0000313" key="9">
    <source>
        <dbReference type="EMBL" id="SMP47550.1"/>
    </source>
</evidence>
<sequence length="617" mass="69283">MCAILMGVCVFSTLILWVNQARWSSNFEVYEQSERTVSAIREIDRDIQELKAQAEKYLQTGGLSQLAGAISIQETLLFKIDSVIVQDDAASMRELLQRMRLSLVTFDDQLEQAADERELRTQLVQVELPIQDAKVNQTIDELQKQVLFNNTNRSAKTDSDLIDGVQAYLNAQQSLQQYFINPQSSDFDSAIASVSTCRQLMQRVADQNDLEAATAIQKRLDQELAEFIQLGTRAFQATRSYMFYSNIVMAGEISEFTYYSNRLKDEVEVRRNQDQLARNASNRNIRIISILTSIAAIALAAALATRLSLTIVSPLSSITETFRRLGSGETIETIPALDRNDEIGRMAQAAQVFSDRNRETQELLVDSERLRKEVSEKASALEEMNEELDHFAYVASHDLKSPLRGINHLATWVREDCSDLLPEESNKHLLLMQERVKKMEALLDDLLNYSRVGRVEQHTETVDVGSLLATIISMVDPPEGFRITAANRLPVLQTFRTPLEQVLRNLINNAVKYNDKGGQGTIEVKTSRDGDVCRFAVRDNGPGIDPRFHQKVFEMYQRIAIDVDGTGMGLAIAKKQINNLGGDIWIESSLGEGATFIFTWPAKWISTSPTAPNSSVA</sequence>
<dbReference type="InterPro" id="IPR036097">
    <property type="entry name" value="HisK_dim/P_sf"/>
</dbReference>
<dbReference type="Gene3D" id="6.10.340.10">
    <property type="match status" value="1"/>
</dbReference>
<dbReference type="SMART" id="SM00304">
    <property type="entry name" value="HAMP"/>
    <property type="match status" value="1"/>
</dbReference>
<evidence type="ECO:0000256" key="1">
    <source>
        <dbReference type="ARBA" id="ARBA00000085"/>
    </source>
</evidence>
<dbReference type="PANTHER" id="PTHR42878:SF15">
    <property type="entry name" value="BACTERIOPHYTOCHROME"/>
    <property type="match status" value="1"/>
</dbReference>
<dbReference type="InterPro" id="IPR003594">
    <property type="entry name" value="HATPase_dom"/>
</dbReference>
<evidence type="ECO:0000256" key="6">
    <source>
        <dbReference type="ARBA" id="ARBA00022777"/>
    </source>
</evidence>
<dbReference type="Pfam" id="PF00512">
    <property type="entry name" value="HisKA"/>
    <property type="match status" value="1"/>
</dbReference>
<keyword evidence="10" id="KW-1185">Reference proteome</keyword>
<keyword evidence="6" id="KW-0418">Kinase</keyword>
<keyword evidence="5" id="KW-0808">Transferase</keyword>
<evidence type="ECO:0000256" key="5">
    <source>
        <dbReference type="ARBA" id="ARBA00022679"/>
    </source>
</evidence>
<dbReference type="EC" id="2.7.13.3" evidence="3"/>
<dbReference type="PROSITE" id="PS50885">
    <property type="entry name" value="HAMP"/>
    <property type="match status" value="1"/>
</dbReference>
<evidence type="ECO:0000313" key="10">
    <source>
        <dbReference type="Proteomes" id="UP001158067"/>
    </source>
</evidence>
<dbReference type="Pfam" id="PF00672">
    <property type="entry name" value="HAMP"/>
    <property type="match status" value="1"/>
</dbReference>
<organism evidence="9 10">
    <name type="scientific">Neorhodopirellula lusitana</name>
    <dbReference type="NCBI Taxonomy" id="445327"/>
    <lineage>
        <taxon>Bacteria</taxon>
        <taxon>Pseudomonadati</taxon>
        <taxon>Planctomycetota</taxon>
        <taxon>Planctomycetia</taxon>
        <taxon>Pirellulales</taxon>
        <taxon>Pirellulaceae</taxon>
        <taxon>Neorhodopirellula</taxon>
    </lineage>
</organism>
<dbReference type="InterPro" id="IPR036890">
    <property type="entry name" value="HATPase_C_sf"/>
</dbReference>
<dbReference type="SUPFAM" id="SSF158472">
    <property type="entry name" value="HAMP domain-like"/>
    <property type="match status" value="1"/>
</dbReference>
<dbReference type="InterPro" id="IPR005467">
    <property type="entry name" value="His_kinase_dom"/>
</dbReference>
<comment type="caution">
    <text evidence="9">The sequence shown here is derived from an EMBL/GenBank/DDBJ whole genome shotgun (WGS) entry which is preliminary data.</text>
</comment>
<gene>
    <name evidence="9" type="ORF">SAMN06265222_102312</name>
</gene>
<proteinExistence type="predicted"/>
<dbReference type="SMART" id="SM00388">
    <property type="entry name" value="HisKA"/>
    <property type="match status" value="1"/>
</dbReference>
<name>A0ABY1PTT2_9BACT</name>
<evidence type="ECO:0000256" key="2">
    <source>
        <dbReference type="ARBA" id="ARBA00004370"/>
    </source>
</evidence>
<protein>
    <recommendedName>
        <fullName evidence="3">histidine kinase</fullName>
        <ecNumber evidence="3">2.7.13.3</ecNumber>
    </recommendedName>
</protein>
<dbReference type="InterPro" id="IPR050351">
    <property type="entry name" value="BphY/WalK/GraS-like"/>
</dbReference>
<dbReference type="Pfam" id="PF02518">
    <property type="entry name" value="HATPase_c"/>
    <property type="match status" value="1"/>
</dbReference>
<dbReference type="InterPro" id="IPR004358">
    <property type="entry name" value="Sig_transdc_His_kin-like_C"/>
</dbReference>
<feature type="domain" description="Histidine kinase" evidence="7">
    <location>
        <begin position="394"/>
        <end position="604"/>
    </location>
</feature>
<dbReference type="CDD" id="cd06225">
    <property type="entry name" value="HAMP"/>
    <property type="match status" value="1"/>
</dbReference>
<dbReference type="Gene3D" id="3.30.565.10">
    <property type="entry name" value="Histidine kinase-like ATPase, C-terminal domain"/>
    <property type="match status" value="1"/>
</dbReference>
<feature type="domain" description="HAMP" evidence="8">
    <location>
        <begin position="309"/>
        <end position="362"/>
    </location>
</feature>
<dbReference type="InterPro" id="IPR003661">
    <property type="entry name" value="HisK_dim/P_dom"/>
</dbReference>
<dbReference type="PRINTS" id="PR00344">
    <property type="entry name" value="BCTRLSENSOR"/>
</dbReference>
<reference evidence="9 10" key="1">
    <citation type="submission" date="2017-05" db="EMBL/GenBank/DDBJ databases">
        <authorList>
            <person name="Varghese N."/>
            <person name="Submissions S."/>
        </authorList>
    </citation>
    <scope>NUCLEOTIDE SEQUENCE [LARGE SCALE GENOMIC DNA]</scope>
    <source>
        <strain evidence="9 10">DSM 25457</strain>
    </source>
</reference>
<comment type="catalytic activity">
    <reaction evidence="1">
        <text>ATP + protein L-histidine = ADP + protein N-phospho-L-histidine.</text>
        <dbReference type="EC" id="2.7.13.3"/>
    </reaction>
</comment>
<dbReference type="SUPFAM" id="SSF47384">
    <property type="entry name" value="Homodimeric domain of signal transducing histidine kinase"/>
    <property type="match status" value="1"/>
</dbReference>
<evidence type="ECO:0000256" key="4">
    <source>
        <dbReference type="ARBA" id="ARBA00022553"/>
    </source>
</evidence>
<dbReference type="SUPFAM" id="SSF55874">
    <property type="entry name" value="ATPase domain of HSP90 chaperone/DNA topoisomerase II/histidine kinase"/>
    <property type="match status" value="1"/>
</dbReference>
<evidence type="ECO:0000256" key="3">
    <source>
        <dbReference type="ARBA" id="ARBA00012438"/>
    </source>
</evidence>
<dbReference type="PROSITE" id="PS50109">
    <property type="entry name" value="HIS_KIN"/>
    <property type="match status" value="1"/>
</dbReference>
<dbReference type="Gene3D" id="1.10.287.130">
    <property type="match status" value="1"/>
</dbReference>
<dbReference type="InterPro" id="IPR003660">
    <property type="entry name" value="HAMP_dom"/>
</dbReference>
<keyword evidence="4" id="KW-0597">Phosphoprotein</keyword>
<evidence type="ECO:0000259" key="7">
    <source>
        <dbReference type="PROSITE" id="PS50109"/>
    </source>
</evidence>
<accession>A0ABY1PTT2</accession>
<dbReference type="SMART" id="SM00387">
    <property type="entry name" value="HATPase_c"/>
    <property type="match status" value="1"/>
</dbReference>